<evidence type="ECO:0000256" key="3">
    <source>
        <dbReference type="ARBA" id="ARBA00022801"/>
    </source>
</evidence>
<keyword evidence="3" id="KW-0378">Hydrolase</keyword>
<comment type="caution">
    <text evidence="4">The sequence shown here is derived from an EMBL/GenBank/DDBJ whole genome shotgun (WGS) entry which is preliminary data.</text>
</comment>
<keyword evidence="5" id="KW-1185">Reference proteome</keyword>
<name>A0ABQ1MZQ6_9BURK</name>
<evidence type="ECO:0000256" key="2">
    <source>
        <dbReference type="ARBA" id="ARBA00022723"/>
    </source>
</evidence>
<dbReference type="PANTHER" id="PTHR43270:SF12">
    <property type="entry name" value="SUCCINYL-DIAMINOPIMELATE DESUCCINYLASE"/>
    <property type="match status" value="1"/>
</dbReference>
<dbReference type="InterPro" id="IPR051458">
    <property type="entry name" value="Cyt/Met_Dipeptidase"/>
</dbReference>
<dbReference type="Gene3D" id="3.30.70.360">
    <property type="match status" value="1"/>
</dbReference>
<sequence length="475" mass="52024">MTRDKAIDNAISYFDSGEFLQDLRRRVRMATESQEASAMPTLWNYLGHELTPLVERLGFKSRVVENPFEGGGPFLLATRIEDPVLPTVLMYGHGDVVRGQENQWKNQMRPWDITIEGDRWYGRGTADNKGQHTINLAALEQVLTVRKQRLGFNVKLLIEMGEEVGSPGLEAICEQNKDFLAADLLIASDGPRASAATPCVFLGSRGFVNFTLSVNLRDGAHHSGNWGGLLRNPGTVLASAIASIVDARGRILIDALKPGSIPEAVRQALRGIAIGGGPNDPEIDPDWGEPSLSPQERVYGWNALEVLAFTTGNPANPVGAIPPTARAHCQLRYVVGTDCEHIGAILQAHFREHGLEHVEVEIGEQMGATRVSTDDPWVEWALGSLRRTTGKKPDLLPNLGGSLPNTVFTEILGLPTIWIPHSYGACSQHAPNEHLLVSVAREALQIMAGLFWDLGETGSAVRDHRMRRETSRELT</sequence>
<evidence type="ECO:0000256" key="1">
    <source>
        <dbReference type="ARBA" id="ARBA00022670"/>
    </source>
</evidence>
<accession>A0ABQ1MZQ6</accession>
<dbReference type="Pfam" id="PF01546">
    <property type="entry name" value="Peptidase_M20"/>
    <property type="match status" value="1"/>
</dbReference>
<dbReference type="SUPFAM" id="SSF53187">
    <property type="entry name" value="Zn-dependent exopeptidases"/>
    <property type="match status" value="1"/>
</dbReference>
<dbReference type="Gene3D" id="3.40.630.10">
    <property type="entry name" value="Zn peptidases"/>
    <property type="match status" value="1"/>
</dbReference>
<dbReference type="PANTHER" id="PTHR43270">
    <property type="entry name" value="BETA-ALA-HIS DIPEPTIDASE"/>
    <property type="match status" value="1"/>
</dbReference>
<evidence type="ECO:0000313" key="4">
    <source>
        <dbReference type="EMBL" id="GGC48223.1"/>
    </source>
</evidence>
<dbReference type="Proteomes" id="UP000602004">
    <property type="component" value="Unassembled WGS sequence"/>
</dbReference>
<proteinExistence type="predicted"/>
<dbReference type="NCBIfam" id="NF005478">
    <property type="entry name" value="PRK07079.1"/>
    <property type="match status" value="1"/>
</dbReference>
<dbReference type="RefSeq" id="WP_115779700.1">
    <property type="nucleotide sequence ID" value="NZ_BMHL01000006.1"/>
</dbReference>
<evidence type="ECO:0000313" key="5">
    <source>
        <dbReference type="Proteomes" id="UP000602004"/>
    </source>
</evidence>
<reference evidence="5" key="1">
    <citation type="journal article" date="2019" name="Int. J. Syst. Evol. Microbiol.">
        <title>The Global Catalogue of Microorganisms (GCM) 10K type strain sequencing project: providing services to taxonomists for standard genome sequencing and annotation.</title>
        <authorList>
            <consortium name="The Broad Institute Genomics Platform"/>
            <consortium name="The Broad Institute Genome Sequencing Center for Infectious Disease"/>
            <person name="Wu L."/>
            <person name="Ma J."/>
        </authorList>
    </citation>
    <scope>NUCLEOTIDE SEQUENCE [LARGE SCALE GENOMIC DNA]</scope>
    <source>
        <strain evidence="5">CGMCC 1.15103</strain>
    </source>
</reference>
<dbReference type="InterPro" id="IPR002933">
    <property type="entry name" value="Peptidase_M20"/>
</dbReference>
<keyword evidence="1" id="KW-0645">Protease</keyword>
<evidence type="ECO:0008006" key="6">
    <source>
        <dbReference type="Google" id="ProtNLM"/>
    </source>
</evidence>
<protein>
    <recommendedName>
        <fullName evidence="6">Succinyl-diaminopimelate desuccinylase</fullName>
    </recommendedName>
</protein>
<organism evidence="4 5">
    <name type="scientific">Paraburkholderia caffeinilytica</name>
    <dbReference type="NCBI Taxonomy" id="1761016"/>
    <lineage>
        <taxon>Bacteria</taxon>
        <taxon>Pseudomonadati</taxon>
        <taxon>Pseudomonadota</taxon>
        <taxon>Betaproteobacteria</taxon>
        <taxon>Burkholderiales</taxon>
        <taxon>Burkholderiaceae</taxon>
        <taxon>Paraburkholderia</taxon>
    </lineage>
</organism>
<keyword evidence="2" id="KW-0479">Metal-binding</keyword>
<gene>
    <name evidence="4" type="ORF">GCM10011400_39390</name>
</gene>
<dbReference type="EMBL" id="BMHL01000006">
    <property type="protein sequence ID" value="GGC48223.1"/>
    <property type="molecule type" value="Genomic_DNA"/>
</dbReference>